<keyword evidence="3 5" id="KW-1133">Transmembrane helix</keyword>
<dbReference type="Proteomes" id="UP000032266">
    <property type="component" value="Chromosome"/>
</dbReference>
<dbReference type="InterPro" id="IPR050638">
    <property type="entry name" value="AA-Vitamin_Transporters"/>
</dbReference>
<dbReference type="OrthoDB" id="9810556at2"/>
<feature type="domain" description="EamA" evidence="6">
    <location>
        <begin position="149"/>
        <end position="281"/>
    </location>
</feature>
<evidence type="ECO:0000256" key="5">
    <source>
        <dbReference type="SAM" id="Phobius"/>
    </source>
</evidence>
<dbReference type="HOGENOM" id="CLU_033863_5_2_6"/>
<dbReference type="EMBL" id="CP007142">
    <property type="protein sequence ID" value="AJQ93690.1"/>
    <property type="molecule type" value="Genomic_DNA"/>
</dbReference>
<feature type="transmembrane region" description="Helical" evidence="5">
    <location>
        <begin position="180"/>
        <end position="201"/>
    </location>
</feature>
<dbReference type="GO" id="GO:0016020">
    <property type="term" value="C:membrane"/>
    <property type="evidence" value="ECO:0007669"/>
    <property type="project" value="UniProtKB-SubCell"/>
</dbReference>
<accession>A0A0C5V2H1</accession>
<dbReference type="PANTHER" id="PTHR32322:SF9">
    <property type="entry name" value="AMINO-ACID METABOLITE EFFLUX PUMP-RELATED"/>
    <property type="match status" value="1"/>
</dbReference>
<reference evidence="7 8" key="1">
    <citation type="submission" date="2014-01" db="EMBL/GenBank/DDBJ databases">
        <title>Full genme sequencing of cellulolytic bacterium Gynuella sunshinyii YC6258T gen. nov., sp. nov.</title>
        <authorList>
            <person name="Khan H."/>
            <person name="Chung E.J."/>
            <person name="Chung Y.R."/>
        </authorList>
    </citation>
    <scope>NUCLEOTIDE SEQUENCE [LARGE SCALE GENOMIC DNA]</scope>
    <source>
        <strain evidence="7 8">YC6258</strain>
    </source>
</reference>
<dbReference type="PATRIC" id="fig|1445510.3.peg.1607"/>
<evidence type="ECO:0000256" key="3">
    <source>
        <dbReference type="ARBA" id="ARBA00022989"/>
    </source>
</evidence>
<feature type="transmembrane region" description="Helical" evidence="5">
    <location>
        <begin position="7"/>
        <end position="27"/>
    </location>
</feature>
<feature type="transmembrane region" description="Helical" evidence="5">
    <location>
        <begin position="263"/>
        <end position="285"/>
    </location>
</feature>
<evidence type="ECO:0000256" key="2">
    <source>
        <dbReference type="ARBA" id="ARBA00022692"/>
    </source>
</evidence>
<dbReference type="InterPro" id="IPR037185">
    <property type="entry name" value="EmrE-like"/>
</dbReference>
<feature type="transmembrane region" description="Helical" evidence="5">
    <location>
        <begin position="148"/>
        <end position="168"/>
    </location>
</feature>
<proteinExistence type="predicted"/>
<evidence type="ECO:0000256" key="4">
    <source>
        <dbReference type="ARBA" id="ARBA00023136"/>
    </source>
</evidence>
<feature type="transmembrane region" description="Helical" evidence="5">
    <location>
        <begin position="91"/>
        <end position="113"/>
    </location>
</feature>
<dbReference type="STRING" id="1445510.YC6258_01642"/>
<sequence>MKTKDLIFILIISLFWGASFLFMRVSAPVFGPVALVMIRMVAAAFILSFIFLSAANRTSLKQNWKAIAIVGLFNNVLPFVLLSFASTRLEAGFTSLINASTPVFAALIGLLWLKNRITRQQLAGLIIGVSGIYVLSIGHLSFKAGGSGWAIMAGLMATLCYGFAINLVKSRLQHVNSQVIAAGSVSFAALMLLGPGLWLWPSEPIGLIHWSNALLLGFLCTGVALLMFYHLVASAGVMASASITFLIPVSAILWGYVVLQEVITFKMIIAMAITFFGTALCNRLIKWPLFKKSAAVP</sequence>
<keyword evidence="2 5" id="KW-0812">Transmembrane</keyword>
<name>A0A0C5V2H1_9GAMM</name>
<organism evidence="7 8">
    <name type="scientific">Gynuella sunshinyii YC6258</name>
    <dbReference type="NCBI Taxonomy" id="1445510"/>
    <lineage>
        <taxon>Bacteria</taxon>
        <taxon>Pseudomonadati</taxon>
        <taxon>Pseudomonadota</taxon>
        <taxon>Gammaproteobacteria</taxon>
        <taxon>Oceanospirillales</taxon>
        <taxon>Saccharospirillaceae</taxon>
        <taxon>Gynuella</taxon>
    </lineage>
</organism>
<evidence type="ECO:0000313" key="8">
    <source>
        <dbReference type="Proteomes" id="UP000032266"/>
    </source>
</evidence>
<keyword evidence="8" id="KW-1185">Reference proteome</keyword>
<dbReference type="InterPro" id="IPR000620">
    <property type="entry name" value="EamA_dom"/>
</dbReference>
<dbReference type="PANTHER" id="PTHR32322">
    <property type="entry name" value="INNER MEMBRANE TRANSPORTER"/>
    <property type="match status" value="1"/>
</dbReference>
<keyword evidence="4 5" id="KW-0472">Membrane</keyword>
<protein>
    <recommendedName>
        <fullName evidence="6">EamA domain-containing protein</fullName>
    </recommendedName>
</protein>
<gene>
    <name evidence="7" type="ORF">YC6258_01642</name>
</gene>
<evidence type="ECO:0000313" key="7">
    <source>
        <dbReference type="EMBL" id="AJQ93690.1"/>
    </source>
</evidence>
<dbReference type="AlphaFoldDB" id="A0A0C5V2H1"/>
<evidence type="ECO:0000256" key="1">
    <source>
        <dbReference type="ARBA" id="ARBA00004141"/>
    </source>
</evidence>
<dbReference type="KEGG" id="gsn:YC6258_01642"/>
<dbReference type="RefSeq" id="WP_044616407.1">
    <property type="nucleotide sequence ID" value="NZ_CP007142.1"/>
</dbReference>
<dbReference type="SUPFAM" id="SSF103481">
    <property type="entry name" value="Multidrug resistance efflux transporter EmrE"/>
    <property type="match status" value="2"/>
</dbReference>
<evidence type="ECO:0000259" key="6">
    <source>
        <dbReference type="Pfam" id="PF00892"/>
    </source>
</evidence>
<feature type="transmembrane region" description="Helical" evidence="5">
    <location>
        <begin position="122"/>
        <end position="142"/>
    </location>
</feature>
<dbReference type="Pfam" id="PF00892">
    <property type="entry name" value="EamA"/>
    <property type="match status" value="2"/>
</dbReference>
<feature type="transmembrane region" description="Helical" evidence="5">
    <location>
        <begin position="33"/>
        <end position="54"/>
    </location>
</feature>
<feature type="transmembrane region" description="Helical" evidence="5">
    <location>
        <begin position="236"/>
        <end position="257"/>
    </location>
</feature>
<feature type="transmembrane region" description="Helical" evidence="5">
    <location>
        <begin position="207"/>
        <end position="229"/>
    </location>
</feature>
<feature type="domain" description="EamA" evidence="6">
    <location>
        <begin position="6"/>
        <end position="136"/>
    </location>
</feature>
<dbReference type="Gene3D" id="1.10.3730.20">
    <property type="match status" value="1"/>
</dbReference>
<feature type="transmembrane region" description="Helical" evidence="5">
    <location>
        <begin position="66"/>
        <end position="85"/>
    </location>
</feature>
<comment type="subcellular location">
    <subcellularLocation>
        <location evidence="1">Membrane</location>
        <topology evidence="1">Multi-pass membrane protein</topology>
    </subcellularLocation>
</comment>